<evidence type="ECO:0000256" key="3">
    <source>
        <dbReference type="ARBA" id="ARBA00008008"/>
    </source>
</evidence>
<evidence type="ECO:0000256" key="9">
    <source>
        <dbReference type="HAMAP-Rule" id="MF_00224"/>
    </source>
</evidence>
<evidence type="ECO:0000313" key="11">
    <source>
        <dbReference type="EMBL" id="RLE52277.1"/>
    </source>
</evidence>
<dbReference type="InterPro" id="IPR050074">
    <property type="entry name" value="DHO_dehydrogenase"/>
</dbReference>
<dbReference type="FunFam" id="3.20.20.70:FF:000027">
    <property type="entry name" value="Dihydropyrimidine dehydrogenase [NADP(+)]"/>
    <property type="match status" value="1"/>
</dbReference>
<keyword evidence="6 9" id="KW-0288">FMN</keyword>
<evidence type="ECO:0000256" key="7">
    <source>
        <dbReference type="ARBA" id="ARBA00022975"/>
    </source>
</evidence>
<name>A0A497EYL2_9CREN</name>
<dbReference type="InterPro" id="IPR005720">
    <property type="entry name" value="Dihydroorotate_DH_cat"/>
</dbReference>
<comment type="function">
    <text evidence="9">Catalyzes the conversion of dihydroorotate to orotate.</text>
</comment>
<dbReference type="SUPFAM" id="SSF51395">
    <property type="entry name" value="FMN-linked oxidoreductases"/>
    <property type="match status" value="1"/>
</dbReference>
<comment type="caution">
    <text evidence="9">Lacks conserved residue(s) required for the propagation of feature annotation.</text>
</comment>
<evidence type="ECO:0000313" key="12">
    <source>
        <dbReference type="Proteomes" id="UP000268446"/>
    </source>
</evidence>
<gene>
    <name evidence="9" type="primary">pyrD</name>
    <name evidence="11" type="ORF">DRJ20_00450</name>
</gene>
<feature type="binding site" evidence="9">
    <location>
        <begin position="191"/>
        <end position="192"/>
    </location>
    <ligand>
        <name>substrate</name>
    </ligand>
</feature>
<dbReference type="InterPro" id="IPR024920">
    <property type="entry name" value="Dihydroorotate_DH_1"/>
</dbReference>
<dbReference type="InterPro" id="IPR013785">
    <property type="entry name" value="Aldolase_TIM"/>
</dbReference>
<dbReference type="InterPro" id="IPR049622">
    <property type="entry name" value="Dihydroorotate_DH_I"/>
</dbReference>
<keyword evidence="4 9" id="KW-0963">Cytoplasm</keyword>
<feature type="domain" description="Dihydroorotate dehydrogenase catalytic" evidence="10">
    <location>
        <begin position="8"/>
        <end position="286"/>
    </location>
</feature>
<dbReference type="GO" id="GO:0005737">
    <property type="term" value="C:cytoplasm"/>
    <property type="evidence" value="ECO:0007669"/>
    <property type="project" value="UniProtKB-SubCell"/>
</dbReference>
<dbReference type="PROSITE" id="PS00912">
    <property type="entry name" value="DHODEHASE_2"/>
    <property type="match status" value="1"/>
</dbReference>
<comment type="similarity">
    <text evidence="3 9">Belongs to the dihydroorotate dehydrogenase family. Type 1 subfamily.</text>
</comment>
<dbReference type="PROSITE" id="PS00911">
    <property type="entry name" value="DHODEHASE_1"/>
    <property type="match status" value="1"/>
</dbReference>
<feature type="binding site" evidence="9">
    <location>
        <position position="216"/>
    </location>
    <ligand>
        <name>FMN</name>
        <dbReference type="ChEBI" id="CHEBI:58210"/>
    </ligand>
</feature>
<feature type="binding site" evidence="9">
    <location>
        <begin position="47"/>
        <end position="48"/>
    </location>
    <ligand>
        <name>FMN</name>
        <dbReference type="ChEBI" id="CHEBI:58210"/>
    </ligand>
</feature>
<feature type="binding site" evidence="9">
    <location>
        <begin position="242"/>
        <end position="243"/>
    </location>
    <ligand>
        <name>FMN</name>
        <dbReference type="ChEBI" id="CHEBI:58210"/>
    </ligand>
</feature>
<dbReference type="Gene3D" id="3.20.20.70">
    <property type="entry name" value="Aldolase class I"/>
    <property type="match status" value="1"/>
</dbReference>
<evidence type="ECO:0000256" key="6">
    <source>
        <dbReference type="ARBA" id="ARBA00022643"/>
    </source>
</evidence>
<feature type="binding site" evidence="9">
    <location>
        <position position="164"/>
    </location>
    <ligand>
        <name>FMN</name>
        <dbReference type="ChEBI" id="CHEBI:58210"/>
    </ligand>
</feature>
<dbReference type="EMBL" id="QMQZ01000005">
    <property type="protein sequence ID" value="RLE52277.1"/>
    <property type="molecule type" value="Genomic_DNA"/>
</dbReference>
<keyword evidence="7 9" id="KW-0665">Pyrimidine biosynthesis</keyword>
<dbReference type="PANTHER" id="PTHR48109">
    <property type="entry name" value="DIHYDROOROTATE DEHYDROGENASE (QUINONE), MITOCHONDRIAL-RELATED"/>
    <property type="match status" value="1"/>
</dbReference>
<feature type="binding site" evidence="9">
    <location>
        <begin position="71"/>
        <end position="75"/>
    </location>
    <ligand>
        <name>substrate</name>
    </ligand>
</feature>
<sequence length="304" mass="32034">MVSVDITAHVASLRLRNPIILASGVLGNTGAILRRVAEAGAGAVTTKSIGLEPRRGYANPTIVEVDCGFINAMGLPNPGVEEFVSELKIAKEGGVPVIASVFGSNPKEYAYVAHKLEEAGADAIELNLSCPHAGGLIQFSQDPEKTYEVVKEVKSTVKIPVFAKLTAEVPRIAEIGLAAEKAGADGVTAINTLRAMAIDIELAVPVLANIFGGLSGRAIKPIAVRCVYELYEALNIPIIGDGGVLTPEDVVEFLMAGASAVQVGSAIAIRDLKIFKELAEGLEKFMARKGFKKLDEIIGIAHRR</sequence>
<feature type="binding site" evidence="9">
    <location>
        <position position="47"/>
    </location>
    <ligand>
        <name>substrate</name>
    </ligand>
</feature>
<comment type="catalytic activity">
    <reaction evidence="9">
        <text>(S)-dihydroorotate + A = orotate + AH2</text>
        <dbReference type="Rhea" id="RHEA:18073"/>
        <dbReference type="ChEBI" id="CHEBI:13193"/>
        <dbReference type="ChEBI" id="CHEBI:17499"/>
        <dbReference type="ChEBI" id="CHEBI:30839"/>
        <dbReference type="ChEBI" id="CHEBI:30864"/>
    </reaction>
</comment>
<dbReference type="PIRSF" id="PIRSF000164">
    <property type="entry name" value="DHO_oxidase"/>
    <property type="match status" value="1"/>
</dbReference>
<dbReference type="InterPro" id="IPR012135">
    <property type="entry name" value="Dihydroorotate_DH_1_2"/>
</dbReference>
<feature type="binding site" evidence="9">
    <location>
        <position position="190"/>
    </location>
    <ligand>
        <name>FMN</name>
        <dbReference type="ChEBI" id="CHEBI:58210"/>
    </ligand>
</feature>
<protein>
    <recommendedName>
        <fullName evidence="9">Dihydroorotate dehydrogenase</fullName>
        <shortName evidence="9">DHOD</shortName>
        <shortName evidence="9">DHODase</shortName>
        <shortName evidence="9">DHOdehase</shortName>
        <ecNumber evidence="9">1.3.-.-</ecNumber>
    </recommendedName>
</protein>
<dbReference type="PANTHER" id="PTHR48109:SF1">
    <property type="entry name" value="DIHYDROOROTATE DEHYDROGENASE (FUMARATE)"/>
    <property type="match status" value="1"/>
</dbReference>
<dbReference type="CDD" id="cd04740">
    <property type="entry name" value="DHOD_1B_like"/>
    <property type="match status" value="1"/>
</dbReference>
<evidence type="ECO:0000256" key="5">
    <source>
        <dbReference type="ARBA" id="ARBA00022630"/>
    </source>
</evidence>
<accession>A0A497EYL2</accession>
<dbReference type="GO" id="GO:0006207">
    <property type="term" value="P:'de novo' pyrimidine nucleobase biosynthetic process"/>
    <property type="evidence" value="ECO:0007669"/>
    <property type="project" value="InterPro"/>
</dbReference>
<keyword evidence="5 9" id="KW-0285">Flavoprotein</keyword>
<comment type="cofactor">
    <cofactor evidence="9">
        <name>FMN</name>
        <dbReference type="ChEBI" id="CHEBI:58210"/>
    </cofactor>
    <text evidence="9">Binds 1 FMN per subunit.</text>
</comment>
<evidence type="ECO:0000259" key="10">
    <source>
        <dbReference type="Pfam" id="PF01180"/>
    </source>
</evidence>
<dbReference type="Pfam" id="PF01180">
    <property type="entry name" value="DHO_dh"/>
    <property type="match status" value="1"/>
</dbReference>
<feature type="active site" description="Nucleophile" evidence="9">
    <location>
        <position position="130"/>
    </location>
</feature>
<dbReference type="Proteomes" id="UP000268446">
    <property type="component" value="Unassembled WGS sequence"/>
</dbReference>
<dbReference type="InterPro" id="IPR001295">
    <property type="entry name" value="Dihydroorotate_DH_CS"/>
</dbReference>
<reference evidence="11 12" key="1">
    <citation type="submission" date="2018-06" db="EMBL/GenBank/DDBJ databases">
        <title>Extensive metabolic versatility and redundancy in microbially diverse, dynamic hydrothermal sediments.</title>
        <authorList>
            <person name="Dombrowski N."/>
            <person name="Teske A."/>
            <person name="Baker B.J."/>
        </authorList>
    </citation>
    <scope>NUCLEOTIDE SEQUENCE [LARGE SCALE GENOMIC DNA]</scope>
    <source>
        <strain evidence="11">B29_G17</strain>
    </source>
</reference>
<dbReference type="UniPathway" id="UPA00070"/>
<evidence type="ECO:0000256" key="2">
    <source>
        <dbReference type="ARBA" id="ARBA00004725"/>
    </source>
</evidence>
<dbReference type="HAMAP" id="MF_00224">
    <property type="entry name" value="DHO_dh_type1"/>
    <property type="match status" value="1"/>
</dbReference>
<dbReference type="NCBIfam" id="NF005574">
    <property type="entry name" value="PRK07259.1"/>
    <property type="match status" value="1"/>
</dbReference>
<dbReference type="GO" id="GO:0044205">
    <property type="term" value="P:'de novo' UMP biosynthetic process"/>
    <property type="evidence" value="ECO:0007669"/>
    <property type="project" value="UniProtKB-UniRule"/>
</dbReference>
<evidence type="ECO:0000256" key="1">
    <source>
        <dbReference type="ARBA" id="ARBA00004496"/>
    </source>
</evidence>
<comment type="subcellular location">
    <subcellularLocation>
        <location evidence="1 9">Cytoplasm</location>
    </subcellularLocation>
</comment>
<dbReference type="GO" id="GO:0004152">
    <property type="term" value="F:dihydroorotate dehydrogenase activity"/>
    <property type="evidence" value="ECO:0007669"/>
    <property type="project" value="UniProtKB-UniRule"/>
</dbReference>
<proteinExistence type="inferred from homology"/>
<dbReference type="EC" id="1.3.-.-" evidence="9"/>
<comment type="pathway">
    <text evidence="2 9">Pyrimidine metabolism; UMP biosynthesis via de novo pathway.</text>
</comment>
<feature type="binding site" evidence="9">
    <location>
        <position position="23"/>
    </location>
    <ligand>
        <name>FMN</name>
        <dbReference type="ChEBI" id="CHEBI:58210"/>
    </ligand>
</feature>
<feature type="binding site" evidence="9">
    <location>
        <position position="127"/>
    </location>
    <ligand>
        <name>FMN</name>
        <dbReference type="ChEBI" id="CHEBI:58210"/>
    </ligand>
</feature>
<organism evidence="11 12">
    <name type="scientific">Thermoproteota archaeon</name>
    <dbReference type="NCBI Taxonomy" id="2056631"/>
    <lineage>
        <taxon>Archaea</taxon>
        <taxon>Thermoproteota</taxon>
    </lineage>
</organism>
<dbReference type="InterPro" id="IPR033888">
    <property type="entry name" value="DHOD_1B"/>
</dbReference>
<comment type="caution">
    <text evidence="11">The sequence shown here is derived from an EMBL/GenBank/DDBJ whole genome shotgun (WGS) entry which is preliminary data.</text>
</comment>
<dbReference type="AlphaFoldDB" id="A0A497EYL2"/>
<feature type="binding site" evidence="9">
    <location>
        <begin position="264"/>
        <end position="265"/>
    </location>
    <ligand>
        <name>FMN</name>
        <dbReference type="ChEBI" id="CHEBI:58210"/>
    </ligand>
</feature>
<keyword evidence="8 9" id="KW-0560">Oxidoreductase</keyword>
<dbReference type="NCBIfam" id="TIGR01037">
    <property type="entry name" value="pyrD_sub1_fam"/>
    <property type="match status" value="1"/>
</dbReference>
<evidence type="ECO:0000256" key="4">
    <source>
        <dbReference type="ARBA" id="ARBA00022490"/>
    </source>
</evidence>
<evidence type="ECO:0000256" key="8">
    <source>
        <dbReference type="ARBA" id="ARBA00023002"/>
    </source>
</evidence>
<feature type="binding site" evidence="9">
    <location>
        <position position="127"/>
    </location>
    <ligand>
        <name>substrate</name>
    </ligand>
</feature>